<dbReference type="Proteomes" id="UP001161247">
    <property type="component" value="Chromosome 7"/>
</dbReference>
<keyword evidence="2" id="KW-1185">Reference proteome</keyword>
<name>A0AAV1DWX0_OLDCO</name>
<dbReference type="EMBL" id="OX459124">
    <property type="protein sequence ID" value="CAI9112174.1"/>
    <property type="molecule type" value="Genomic_DNA"/>
</dbReference>
<evidence type="ECO:0000313" key="2">
    <source>
        <dbReference type="Proteomes" id="UP001161247"/>
    </source>
</evidence>
<reference evidence="1" key="1">
    <citation type="submission" date="2023-03" db="EMBL/GenBank/DDBJ databases">
        <authorList>
            <person name="Julca I."/>
        </authorList>
    </citation>
    <scope>NUCLEOTIDE SEQUENCE</scope>
</reference>
<sequence length="459" mass="51070">MEAHYEENLANRVASFSYYLKPGDQENFVQKLNGLHHIKDDDPLPTIFSHQQSPRKKSPIIKPSQNVKISQPIETQENILFRVIKSQQVHDIDEAEYSSATNHHLQRTSSSSHNGEIGVFGADKYFNTPLECDTAMENELENNQVPVDLPGLNLNFRPKTPSMSSEASSWNSQAALLRNLSQRGMSQQARAPRRANRRRIFATFGCSGQCLEKGSVSIAETPQKETRRRLDHFAFPVLNNNDPQRIAQVKKPPLLEGFIEAPRKSLEVFGSGRMKNGDIIAKNLARNLSMLTWDAIPKSKIASTTTIGSTTICHDQDMTSDASSDLFEIEDLTGGYGILSNNNMEDDNQEIEGINHHGNEYAPSEASIEWSVVTASAAADFSSVISDYDEKYVGISGEQMIHSRNNNNSSSHRNFKAKNLEGKEAQRGRPGGLLGCKSHKAVNVVESTVVPKSRVVERY</sequence>
<protein>
    <submittedName>
        <fullName evidence="1">OLC1v1012578C1</fullName>
    </submittedName>
</protein>
<dbReference type="GO" id="GO:0009638">
    <property type="term" value="P:phototropism"/>
    <property type="evidence" value="ECO:0007669"/>
    <property type="project" value="InterPro"/>
</dbReference>
<dbReference type="PANTHER" id="PTHR33781:SF3">
    <property type="entry name" value="PROTEIN PHYTOCHROME KINASE SUBSTRATE 3"/>
    <property type="match status" value="1"/>
</dbReference>
<organism evidence="1 2">
    <name type="scientific">Oldenlandia corymbosa var. corymbosa</name>
    <dbReference type="NCBI Taxonomy" id="529605"/>
    <lineage>
        <taxon>Eukaryota</taxon>
        <taxon>Viridiplantae</taxon>
        <taxon>Streptophyta</taxon>
        <taxon>Embryophyta</taxon>
        <taxon>Tracheophyta</taxon>
        <taxon>Spermatophyta</taxon>
        <taxon>Magnoliopsida</taxon>
        <taxon>eudicotyledons</taxon>
        <taxon>Gunneridae</taxon>
        <taxon>Pentapetalae</taxon>
        <taxon>asterids</taxon>
        <taxon>lamiids</taxon>
        <taxon>Gentianales</taxon>
        <taxon>Rubiaceae</taxon>
        <taxon>Rubioideae</taxon>
        <taxon>Spermacoceae</taxon>
        <taxon>Hedyotis-Oldenlandia complex</taxon>
        <taxon>Oldenlandia</taxon>
    </lineage>
</organism>
<accession>A0AAV1DWX0</accession>
<dbReference type="PANTHER" id="PTHR33781">
    <property type="entry name" value="PROTEIN PHYTOCHROME KINASE SUBSTRATE 1-RELATED"/>
    <property type="match status" value="1"/>
</dbReference>
<gene>
    <name evidence="1" type="ORF">OLC1_LOCUS19416</name>
</gene>
<evidence type="ECO:0000313" key="1">
    <source>
        <dbReference type="EMBL" id="CAI9112174.1"/>
    </source>
</evidence>
<dbReference type="InterPro" id="IPR039615">
    <property type="entry name" value="PKS"/>
</dbReference>
<proteinExistence type="predicted"/>
<dbReference type="AlphaFoldDB" id="A0AAV1DWX0"/>